<feature type="compositionally biased region" description="Low complexity" evidence="1">
    <location>
        <begin position="135"/>
        <end position="152"/>
    </location>
</feature>
<sequence>MSGAPNIEQMRQAALNAFRKQPPPPPPSVCPPPLPPSSMTAGTGSTDNNGSQSNPKNFKVVREALLDLVKLGLSFSEIQSQSGANPTFLAMVYRQADLIPPPVREGAVALPEAQSTPGSASEVHNASFQNDRNSRSWPSQPSQVPQAPSTPSEPSAPIHPNSAQPSPSYAYPTHKQGSISQPPSRSSQSIDRGTEQMKRPHSTLPRFGSDRWSRQLNFELSDDDDDNDNDDNDSERATHWKWSKTTANSKPTTPLEAKYIEMRELQKRIEALKKKQKSSSPVPVLSNDPETQGTATGRDEGGSSQGTPIPENVSVSSTPEIQSLEGMLAEAKSRQSLVKERIADLDSQLDSVQPGRLEGEVAALRKKLDDKMNEMAQAAVRAASIRAQHSLAKTEQQDLLKRISHLSMQLDEARKLTDNTSRVVENNKGKTPVSEESDIDMSSKLTAMDKEQEETLGVTNEQTTQSSSGLSESVPDTDEQSLSSTDQAEQSPNNVEVVTLSDSESEPEPDSEDVDVTVNDGITPEPTESQVNNEDQKSDSVDCSSLPDSGPLKRKFMDIELVRIVSTRAASQANE</sequence>
<feature type="compositionally biased region" description="Basic and acidic residues" evidence="1">
    <location>
        <begin position="258"/>
        <end position="273"/>
    </location>
</feature>
<feature type="compositionally biased region" description="Pro residues" evidence="1">
    <location>
        <begin position="21"/>
        <end position="36"/>
    </location>
</feature>
<dbReference type="AlphaFoldDB" id="A0A060TD09"/>
<feature type="region of interest" description="Disordered" evidence="1">
    <location>
        <begin position="1"/>
        <end position="56"/>
    </location>
</feature>
<dbReference type="EMBL" id="HG937694">
    <property type="protein sequence ID" value="CDP37091.1"/>
    <property type="molecule type" value="Genomic_DNA"/>
</dbReference>
<protein>
    <submittedName>
        <fullName evidence="2">ARAD1D03498p</fullName>
    </submittedName>
</protein>
<feature type="compositionally biased region" description="Polar residues" evidence="1">
    <location>
        <begin position="480"/>
        <end position="496"/>
    </location>
</feature>
<reference evidence="2" key="1">
    <citation type="submission" date="2014-02" db="EMBL/GenBank/DDBJ databases">
        <authorList>
            <person name="Genoscope - CEA"/>
        </authorList>
    </citation>
    <scope>NUCLEOTIDE SEQUENCE</scope>
    <source>
        <strain evidence="2">LS3</strain>
    </source>
</reference>
<feature type="compositionally biased region" description="Low complexity" evidence="1">
    <location>
        <begin position="178"/>
        <end position="191"/>
    </location>
</feature>
<proteinExistence type="predicted"/>
<name>A0A060TD09_BLAAD</name>
<evidence type="ECO:0000256" key="1">
    <source>
        <dbReference type="SAM" id="MobiDB-lite"/>
    </source>
</evidence>
<organism evidence="2">
    <name type="scientific">Blastobotrys adeninivorans</name>
    <name type="common">Yeast</name>
    <name type="synonym">Arxula adeninivorans</name>
    <dbReference type="NCBI Taxonomy" id="409370"/>
    <lineage>
        <taxon>Eukaryota</taxon>
        <taxon>Fungi</taxon>
        <taxon>Dikarya</taxon>
        <taxon>Ascomycota</taxon>
        <taxon>Saccharomycotina</taxon>
        <taxon>Dipodascomycetes</taxon>
        <taxon>Dipodascales</taxon>
        <taxon>Trichomonascaceae</taxon>
        <taxon>Blastobotrys</taxon>
    </lineage>
</organism>
<feature type="compositionally biased region" description="Acidic residues" evidence="1">
    <location>
        <begin position="503"/>
        <end position="515"/>
    </location>
</feature>
<reference evidence="2" key="2">
    <citation type="submission" date="2014-06" db="EMBL/GenBank/DDBJ databases">
        <title>The complete genome of Blastobotrys (Arxula) adeninivorans LS3 - a yeast of biotechnological interest.</title>
        <authorList>
            <person name="Kunze G."/>
            <person name="Gaillardin C."/>
            <person name="Czernicka M."/>
            <person name="Durrens P."/>
            <person name="Martin T."/>
            <person name="Boer E."/>
            <person name="Gabaldon T."/>
            <person name="Cruz J."/>
            <person name="Talla E."/>
            <person name="Marck C."/>
            <person name="Goffeau A."/>
            <person name="Barbe V."/>
            <person name="Baret P."/>
            <person name="Baronian K."/>
            <person name="Beier S."/>
            <person name="Bleykasten C."/>
            <person name="Bode R."/>
            <person name="Casaregola S."/>
            <person name="Despons L."/>
            <person name="Fairhead C."/>
            <person name="Giersberg M."/>
            <person name="Gierski P."/>
            <person name="Hahnel U."/>
            <person name="Hartmann A."/>
            <person name="Jankowska D."/>
            <person name="Jubin C."/>
            <person name="Jung P."/>
            <person name="Lafontaine I."/>
            <person name="Leh-Louis V."/>
            <person name="Lemaire M."/>
            <person name="Marcet-Houben M."/>
            <person name="Mascher M."/>
            <person name="Morel G."/>
            <person name="Richard G.-F."/>
            <person name="Riechen J."/>
            <person name="Sacerdot C."/>
            <person name="Sarkar A."/>
            <person name="Savel G."/>
            <person name="Schacherer J."/>
            <person name="Sherman D."/>
            <person name="Straub M.-L."/>
            <person name="Stein N."/>
            <person name="Thierry A."/>
            <person name="Trautwein-Schult A."/>
            <person name="Westhof E."/>
            <person name="Worch S."/>
            <person name="Dujon B."/>
            <person name="Souciet J.-L."/>
            <person name="Wincker P."/>
            <person name="Scholz U."/>
            <person name="Neuveglise N."/>
        </authorList>
    </citation>
    <scope>NUCLEOTIDE SEQUENCE</scope>
    <source>
        <strain evidence="2">LS3</strain>
    </source>
</reference>
<feature type="compositionally biased region" description="Polar residues" evidence="1">
    <location>
        <begin position="39"/>
        <end position="56"/>
    </location>
</feature>
<feature type="compositionally biased region" description="Polar residues" evidence="1">
    <location>
        <begin position="113"/>
        <end position="131"/>
    </location>
</feature>
<evidence type="ECO:0000313" key="2">
    <source>
        <dbReference type="EMBL" id="CDP37091.1"/>
    </source>
</evidence>
<feature type="region of interest" description="Disordered" evidence="1">
    <location>
        <begin position="417"/>
        <end position="552"/>
    </location>
</feature>
<gene>
    <name evidence="2" type="ORF">GNLVRS02_ARAD1D03498g</name>
</gene>
<feature type="compositionally biased region" description="Polar residues" evidence="1">
    <location>
        <begin position="457"/>
        <end position="471"/>
    </location>
</feature>
<feature type="compositionally biased region" description="Acidic residues" evidence="1">
    <location>
        <begin position="220"/>
        <end position="233"/>
    </location>
</feature>
<feature type="compositionally biased region" description="Polar residues" evidence="1">
    <location>
        <begin position="243"/>
        <end position="252"/>
    </location>
</feature>
<accession>A0A060TD09</accession>
<feature type="region of interest" description="Disordered" evidence="1">
    <location>
        <begin position="109"/>
        <end position="320"/>
    </location>
</feature>